<feature type="modified residue" description="4-aspartylphosphate" evidence="6">
    <location>
        <position position="70"/>
    </location>
</feature>
<dbReference type="PROSITE" id="PS51755">
    <property type="entry name" value="OMPR_PHOB"/>
    <property type="match status" value="1"/>
</dbReference>
<sequence length="240" mass="27119">MLELTGGVTLRFLYLGGVFLKILIVEDEATISAFLQKGLKEEGFFVDAAKDGNEAIMLASSNQYDVIVLDILLPGKNGYEVCSELRASGNYTPVLMLTALDSVDERVKGLNTGADDYLVKPFAFKELLARVNALLRRPRETFERVLRVSDLSIDTVSHTVRRGNVEIELSPKEYRLLEYLARNAHQVLSRTQIAESVWDQDFFSDSNVVDVYIRYLRKKIDDPFPTKLINTVRGFGYRLG</sequence>
<dbReference type="PROSITE" id="PS50110">
    <property type="entry name" value="RESPONSE_REGULATORY"/>
    <property type="match status" value="1"/>
</dbReference>
<dbReference type="Proteomes" id="UP000055014">
    <property type="component" value="Unassembled WGS sequence"/>
</dbReference>
<evidence type="ECO:0000313" key="15">
    <source>
        <dbReference type="Proteomes" id="UP000264215"/>
    </source>
</evidence>
<evidence type="ECO:0000313" key="13">
    <source>
        <dbReference type="Proteomes" id="UP000054260"/>
    </source>
</evidence>
<evidence type="ECO:0000256" key="3">
    <source>
        <dbReference type="ARBA" id="ARBA00023015"/>
    </source>
</evidence>
<dbReference type="CDD" id="cd00383">
    <property type="entry name" value="trans_reg_C"/>
    <property type="match status" value="1"/>
</dbReference>
<dbReference type="GO" id="GO:0032993">
    <property type="term" value="C:protein-DNA complex"/>
    <property type="evidence" value="ECO:0007669"/>
    <property type="project" value="TreeGrafter"/>
</dbReference>
<evidence type="ECO:0000256" key="7">
    <source>
        <dbReference type="PROSITE-ProRule" id="PRU01091"/>
    </source>
</evidence>
<accession>A0A101H0C6</accession>
<dbReference type="GO" id="GO:0006355">
    <property type="term" value="P:regulation of DNA-templated transcription"/>
    <property type="evidence" value="ECO:0007669"/>
    <property type="project" value="InterPro"/>
</dbReference>
<dbReference type="Proteomes" id="UP000054260">
    <property type="component" value="Unassembled WGS sequence"/>
</dbReference>
<dbReference type="GO" id="GO:0000156">
    <property type="term" value="F:phosphorelay response regulator activity"/>
    <property type="evidence" value="ECO:0007669"/>
    <property type="project" value="TreeGrafter"/>
</dbReference>
<dbReference type="GO" id="GO:0000976">
    <property type="term" value="F:transcription cis-regulatory region binding"/>
    <property type="evidence" value="ECO:0007669"/>
    <property type="project" value="TreeGrafter"/>
</dbReference>
<dbReference type="InterPro" id="IPR001789">
    <property type="entry name" value="Sig_transdc_resp-reg_receiver"/>
</dbReference>
<dbReference type="InterPro" id="IPR006291">
    <property type="entry name" value="CusR-like"/>
</dbReference>
<dbReference type="SMART" id="SM00448">
    <property type="entry name" value="REC"/>
    <property type="match status" value="1"/>
</dbReference>
<keyword evidence="2" id="KW-0902">Two-component regulatory system</keyword>
<evidence type="ECO:0000256" key="2">
    <source>
        <dbReference type="ARBA" id="ARBA00023012"/>
    </source>
</evidence>
<name>A0A101H0C6_9BACT</name>
<evidence type="ECO:0000259" key="9">
    <source>
        <dbReference type="PROSITE" id="PS51755"/>
    </source>
</evidence>
<comment type="caution">
    <text evidence="11">The sequence shown here is derived from an EMBL/GenBank/DDBJ whole genome shotgun (WGS) entry which is preliminary data.</text>
</comment>
<dbReference type="PANTHER" id="PTHR48111:SF22">
    <property type="entry name" value="REGULATOR OF RPOS"/>
    <property type="match status" value="1"/>
</dbReference>
<dbReference type="InterPro" id="IPR036388">
    <property type="entry name" value="WH-like_DNA-bd_sf"/>
</dbReference>
<evidence type="ECO:0000313" key="10">
    <source>
        <dbReference type="EMBL" id="HCO69046.1"/>
    </source>
</evidence>
<keyword evidence="1 6" id="KW-0597">Phosphoprotein</keyword>
<dbReference type="Gene3D" id="6.10.250.690">
    <property type="match status" value="1"/>
</dbReference>
<feature type="DNA-binding region" description="OmpR/PhoB-type" evidence="7">
    <location>
        <begin position="143"/>
        <end position="240"/>
    </location>
</feature>
<evidence type="ECO:0000256" key="5">
    <source>
        <dbReference type="ARBA" id="ARBA00023163"/>
    </source>
</evidence>
<feature type="domain" description="Response regulatory" evidence="8">
    <location>
        <begin position="21"/>
        <end position="135"/>
    </location>
</feature>
<evidence type="ECO:0000256" key="6">
    <source>
        <dbReference type="PROSITE-ProRule" id="PRU00169"/>
    </source>
</evidence>
<dbReference type="GO" id="GO:0005829">
    <property type="term" value="C:cytosol"/>
    <property type="evidence" value="ECO:0007669"/>
    <property type="project" value="TreeGrafter"/>
</dbReference>
<reference evidence="11" key="1">
    <citation type="journal article" date="2015" name="MBio">
        <title>Genome-resolved metagenomic analysis reveals roles for candidate phyla and other microbial community members in biogeochemical transformations in oil reservoirs.</title>
        <authorList>
            <person name="Hu P."/>
            <person name="Tom L."/>
            <person name="Singh A."/>
            <person name="Thomas B.C."/>
            <person name="Baker B.J."/>
            <person name="Piceno Y.M."/>
            <person name="Andersen G.L."/>
            <person name="Banfield J.F."/>
        </authorList>
    </citation>
    <scope>NUCLEOTIDE SEQUENCE [LARGE SCALE GENOMIC DNA]</scope>
    <source>
        <strain evidence="11">46_47</strain>
        <strain evidence="12">46_70</strain>
    </source>
</reference>
<dbReference type="CDD" id="cd19935">
    <property type="entry name" value="REC_OmpR_CusR-like"/>
    <property type="match status" value="1"/>
</dbReference>
<dbReference type="FunFam" id="3.40.50.2300:FF:000001">
    <property type="entry name" value="DNA-binding response regulator PhoB"/>
    <property type="match status" value="1"/>
</dbReference>
<dbReference type="InterPro" id="IPR039420">
    <property type="entry name" value="WalR-like"/>
</dbReference>
<evidence type="ECO:0000259" key="8">
    <source>
        <dbReference type="PROSITE" id="PS50110"/>
    </source>
</evidence>
<dbReference type="InterPro" id="IPR001867">
    <property type="entry name" value="OmpR/PhoB-type_DNA-bd"/>
</dbReference>
<dbReference type="EMBL" id="LGGH01000068">
    <property type="protein sequence ID" value="KUK67802.1"/>
    <property type="molecule type" value="Genomic_DNA"/>
</dbReference>
<dbReference type="AlphaFoldDB" id="A0A101H0C6"/>
<dbReference type="PATRIC" id="fig|1236046.5.peg.597"/>
<dbReference type="EMBL" id="DQBS01000008">
    <property type="protein sequence ID" value="HCO69046.1"/>
    <property type="molecule type" value="Genomic_DNA"/>
</dbReference>
<keyword evidence="3" id="KW-0805">Transcription regulation</keyword>
<proteinExistence type="predicted"/>
<dbReference type="EMBL" id="LGGW01000078">
    <property type="protein sequence ID" value="KUK89623.1"/>
    <property type="molecule type" value="Genomic_DNA"/>
</dbReference>
<reference evidence="13 14" key="2">
    <citation type="journal article" date="2015" name="MBio">
        <title>Genome-Resolved Metagenomic Analysis Reveals Roles for Candidate Phyla and Other Microbial Community Members in Biogeochemical Transformations in Oil Reservoirs.</title>
        <authorList>
            <person name="Hu P."/>
            <person name="Tom L."/>
            <person name="Singh A."/>
            <person name="Thomas B.C."/>
            <person name="Baker B.J."/>
            <person name="Piceno Y.M."/>
            <person name="Andersen G.L."/>
            <person name="Banfield J.F."/>
        </authorList>
    </citation>
    <scope>NUCLEOTIDE SEQUENCE [LARGE SCALE GENOMIC DNA]</scope>
</reference>
<dbReference type="Gene3D" id="3.40.50.2300">
    <property type="match status" value="1"/>
</dbReference>
<evidence type="ECO:0000256" key="1">
    <source>
        <dbReference type="ARBA" id="ARBA00022553"/>
    </source>
</evidence>
<dbReference type="FunFam" id="1.10.10.10:FF:000005">
    <property type="entry name" value="Two-component system response regulator"/>
    <property type="match status" value="1"/>
</dbReference>
<evidence type="ECO:0000313" key="12">
    <source>
        <dbReference type="EMBL" id="KUK89623.1"/>
    </source>
</evidence>
<keyword evidence="4 7" id="KW-0238">DNA-binding</keyword>
<feature type="domain" description="OmpR/PhoB-type" evidence="9">
    <location>
        <begin position="143"/>
        <end position="240"/>
    </location>
</feature>
<keyword evidence="5" id="KW-0804">Transcription</keyword>
<dbReference type="Pfam" id="PF00486">
    <property type="entry name" value="Trans_reg_C"/>
    <property type="match status" value="1"/>
</dbReference>
<dbReference type="SMART" id="SM00862">
    <property type="entry name" value="Trans_reg_C"/>
    <property type="match status" value="1"/>
</dbReference>
<protein>
    <submittedName>
        <fullName evidence="10">DNA-binding response regulator</fullName>
    </submittedName>
    <submittedName>
        <fullName evidence="11">Response regulator with CheY-like receiver domain and winged-helix DNA-binding domain</fullName>
    </submittedName>
</protein>
<dbReference type="Proteomes" id="UP000264215">
    <property type="component" value="Unassembled WGS sequence"/>
</dbReference>
<evidence type="ECO:0000313" key="14">
    <source>
        <dbReference type="Proteomes" id="UP000055014"/>
    </source>
</evidence>
<dbReference type="Pfam" id="PF00072">
    <property type="entry name" value="Response_reg"/>
    <property type="match status" value="1"/>
</dbReference>
<dbReference type="InterPro" id="IPR011006">
    <property type="entry name" value="CheY-like_superfamily"/>
</dbReference>
<evidence type="ECO:0000256" key="4">
    <source>
        <dbReference type="ARBA" id="ARBA00023125"/>
    </source>
</evidence>
<dbReference type="NCBIfam" id="TIGR01387">
    <property type="entry name" value="cztR_silR_copR"/>
    <property type="match status" value="1"/>
</dbReference>
<dbReference type="PANTHER" id="PTHR48111">
    <property type="entry name" value="REGULATOR OF RPOS"/>
    <property type="match status" value="1"/>
</dbReference>
<organism evidence="11 13">
    <name type="scientific">Mesotoga infera</name>
    <dbReference type="NCBI Taxonomy" id="1236046"/>
    <lineage>
        <taxon>Bacteria</taxon>
        <taxon>Thermotogati</taxon>
        <taxon>Thermotogota</taxon>
        <taxon>Thermotogae</taxon>
        <taxon>Kosmotogales</taxon>
        <taxon>Kosmotogaceae</taxon>
        <taxon>Mesotoga</taxon>
    </lineage>
</organism>
<reference evidence="10 15" key="3">
    <citation type="journal article" date="2018" name="Nat. Biotechnol.">
        <title>A standardized bacterial taxonomy based on genome phylogeny substantially revises the tree of life.</title>
        <authorList>
            <person name="Parks D.H."/>
            <person name="Chuvochina M."/>
            <person name="Waite D.W."/>
            <person name="Rinke C."/>
            <person name="Skarshewski A."/>
            <person name="Chaumeil P.A."/>
            <person name="Hugenholtz P."/>
        </authorList>
    </citation>
    <scope>NUCLEOTIDE SEQUENCE [LARGE SCALE GENOMIC DNA]</scope>
    <source>
        <strain evidence="10">UBA9905</strain>
    </source>
</reference>
<dbReference type="Gene3D" id="1.10.10.10">
    <property type="entry name" value="Winged helix-like DNA-binding domain superfamily/Winged helix DNA-binding domain"/>
    <property type="match status" value="1"/>
</dbReference>
<dbReference type="SUPFAM" id="SSF52172">
    <property type="entry name" value="CheY-like"/>
    <property type="match status" value="1"/>
</dbReference>
<gene>
    <name evidence="10" type="ORF">DIT26_00410</name>
    <name evidence="11" type="ORF">XD86_0585</name>
    <name evidence="12" type="ORF">XE02_0930</name>
</gene>
<evidence type="ECO:0000313" key="11">
    <source>
        <dbReference type="EMBL" id="KUK67802.1"/>
    </source>
</evidence>